<proteinExistence type="inferred from homology"/>
<keyword evidence="7" id="KW-0449">Lipoprotein</keyword>
<reference evidence="11" key="1">
    <citation type="journal article" date="2019" name="Int. J. Syst. Evol. Microbiol.">
        <title>The Global Catalogue of Microorganisms (GCM) 10K type strain sequencing project: providing services to taxonomists for standard genome sequencing and annotation.</title>
        <authorList>
            <consortium name="The Broad Institute Genomics Platform"/>
            <consortium name="The Broad Institute Genome Sequencing Center for Infectious Disease"/>
            <person name="Wu L."/>
            <person name="Ma J."/>
        </authorList>
    </citation>
    <scope>NUCLEOTIDE SEQUENCE [LARGE SCALE GENOMIC DNA]</scope>
    <source>
        <strain evidence="11">CCUG 54527</strain>
    </source>
</reference>
<dbReference type="PANTHER" id="PTHR35789:SF1">
    <property type="entry name" value="SPORE GERMINATION PROTEIN B3"/>
    <property type="match status" value="1"/>
</dbReference>
<dbReference type="PANTHER" id="PTHR35789">
    <property type="entry name" value="SPORE GERMINATION PROTEIN B3"/>
    <property type="match status" value="1"/>
</dbReference>
<feature type="domain" description="Spore germination protein N-terminal" evidence="9">
    <location>
        <begin position="23"/>
        <end position="188"/>
    </location>
</feature>
<dbReference type="InterPro" id="IPR046953">
    <property type="entry name" value="Spore_GerAC-like_C"/>
</dbReference>
<keyword evidence="3" id="KW-0309">Germination</keyword>
<evidence type="ECO:0000256" key="2">
    <source>
        <dbReference type="ARBA" id="ARBA00007886"/>
    </source>
</evidence>
<keyword evidence="11" id="KW-1185">Reference proteome</keyword>
<name>A0ABW1L6Y2_9BACL</name>
<dbReference type="Gene3D" id="3.30.300.210">
    <property type="entry name" value="Nutrient germinant receptor protein C, domain 3"/>
    <property type="match status" value="1"/>
</dbReference>
<dbReference type="NCBIfam" id="TIGR02887">
    <property type="entry name" value="spore_ger_x_C"/>
    <property type="match status" value="1"/>
</dbReference>
<evidence type="ECO:0000313" key="10">
    <source>
        <dbReference type="EMBL" id="MFC6038927.1"/>
    </source>
</evidence>
<evidence type="ECO:0000256" key="6">
    <source>
        <dbReference type="ARBA" id="ARBA00023139"/>
    </source>
</evidence>
<evidence type="ECO:0000256" key="1">
    <source>
        <dbReference type="ARBA" id="ARBA00004635"/>
    </source>
</evidence>
<dbReference type="Pfam" id="PF25198">
    <property type="entry name" value="Spore_GerAC_N"/>
    <property type="match status" value="1"/>
</dbReference>
<dbReference type="InterPro" id="IPR038501">
    <property type="entry name" value="Spore_GerAC_C_sf"/>
</dbReference>
<dbReference type="Pfam" id="PF05504">
    <property type="entry name" value="Spore_GerAC"/>
    <property type="match status" value="1"/>
</dbReference>
<dbReference type="EMBL" id="JBHSRI010000005">
    <property type="protein sequence ID" value="MFC6038927.1"/>
    <property type="molecule type" value="Genomic_DNA"/>
</dbReference>
<feature type="domain" description="Spore germination GerAC-like C-terminal" evidence="8">
    <location>
        <begin position="197"/>
        <end position="371"/>
    </location>
</feature>
<evidence type="ECO:0000259" key="9">
    <source>
        <dbReference type="Pfam" id="PF25198"/>
    </source>
</evidence>
<dbReference type="RefSeq" id="WP_377733027.1">
    <property type="nucleotide sequence ID" value="NZ_JBHSRI010000005.1"/>
</dbReference>
<comment type="similarity">
    <text evidence="2">Belongs to the GerABKC lipoprotein family.</text>
</comment>
<accession>A0ABW1L6Y2</accession>
<evidence type="ECO:0000256" key="4">
    <source>
        <dbReference type="ARBA" id="ARBA00022729"/>
    </source>
</evidence>
<dbReference type="InterPro" id="IPR008844">
    <property type="entry name" value="Spore_GerAC-like"/>
</dbReference>
<evidence type="ECO:0000256" key="3">
    <source>
        <dbReference type="ARBA" id="ARBA00022544"/>
    </source>
</evidence>
<protein>
    <submittedName>
        <fullName evidence="10">Ger(X)C family spore germination protein</fullName>
    </submittedName>
</protein>
<keyword evidence="6" id="KW-0564">Palmitate</keyword>
<dbReference type="PROSITE" id="PS51257">
    <property type="entry name" value="PROKAR_LIPOPROTEIN"/>
    <property type="match status" value="1"/>
</dbReference>
<dbReference type="InterPro" id="IPR057336">
    <property type="entry name" value="GerAC_N"/>
</dbReference>
<sequence length="374" mass="41999">MRKLKFHILIPLLLLSLVGCAEQKLLEKVGIAILLGYDLGNEGVSTTAVIRQVNPDFESNIEIISAENQTSKGTRIEINRKTSKKVVVGQLRVALYGDELAKEEGIGNSIHALSRDSNISGSVYMAVVEDETKTLLNYNYENITDIGQHIFKLLEQNIEEEQIISSTLHEVSHDYYSIGEDIAMPILSREEELVSISGVALFIRGKMVGELPAEDSFYMKLSRDHYQSGAFEALIKNEDLEKALMKDPPEEISVVLDTVKSKSDLKLINQSTPEFDLHITMEARLLELNEEIDLGEPKNVAILEKAISESLSSEISRVISYCQEVNSDVFGLGNQYRSSVRNSNLTEEKWHEMYQKARVNVQVDFKITRSGTLD</sequence>
<dbReference type="Proteomes" id="UP001596170">
    <property type="component" value="Unassembled WGS sequence"/>
</dbReference>
<organism evidence="10 11">
    <name type="scientific">Paenisporosarcina macmurdoensis</name>
    <dbReference type="NCBI Taxonomy" id="212659"/>
    <lineage>
        <taxon>Bacteria</taxon>
        <taxon>Bacillati</taxon>
        <taxon>Bacillota</taxon>
        <taxon>Bacilli</taxon>
        <taxon>Bacillales</taxon>
        <taxon>Caryophanaceae</taxon>
        <taxon>Paenisporosarcina</taxon>
    </lineage>
</organism>
<keyword evidence="5" id="KW-0472">Membrane</keyword>
<comment type="caution">
    <text evidence="10">The sequence shown here is derived from an EMBL/GenBank/DDBJ whole genome shotgun (WGS) entry which is preliminary data.</text>
</comment>
<evidence type="ECO:0000259" key="8">
    <source>
        <dbReference type="Pfam" id="PF05504"/>
    </source>
</evidence>
<evidence type="ECO:0000256" key="7">
    <source>
        <dbReference type="ARBA" id="ARBA00023288"/>
    </source>
</evidence>
<comment type="subcellular location">
    <subcellularLocation>
        <location evidence="1">Membrane</location>
        <topology evidence="1">Lipid-anchor</topology>
    </subcellularLocation>
</comment>
<evidence type="ECO:0000256" key="5">
    <source>
        <dbReference type="ARBA" id="ARBA00023136"/>
    </source>
</evidence>
<evidence type="ECO:0000313" key="11">
    <source>
        <dbReference type="Proteomes" id="UP001596170"/>
    </source>
</evidence>
<gene>
    <name evidence="10" type="ORF">ACFPYN_05600</name>
</gene>
<keyword evidence="4" id="KW-0732">Signal</keyword>